<reference evidence="1 2" key="1">
    <citation type="submission" date="2023-08" db="EMBL/GenBank/DDBJ databases">
        <title>A Necator americanus chromosomal reference genome.</title>
        <authorList>
            <person name="Ilik V."/>
            <person name="Petrzelkova K.J."/>
            <person name="Pardy F."/>
            <person name="Fuh T."/>
            <person name="Niatou-Singa F.S."/>
            <person name="Gouil Q."/>
            <person name="Baker L."/>
            <person name="Ritchie M.E."/>
            <person name="Jex A.R."/>
            <person name="Gazzola D."/>
            <person name="Li H."/>
            <person name="Toshio Fujiwara R."/>
            <person name="Zhan B."/>
            <person name="Aroian R.V."/>
            <person name="Pafco B."/>
            <person name="Schwarz E.M."/>
        </authorList>
    </citation>
    <scope>NUCLEOTIDE SEQUENCE [LARGE SCALE GENOMIC DNA]</scope>
    <source>
        <strain evidence="1 2">Aroian</strain>
        <tissue evidence="1">Whole animal</tissue>
    </source>
</reference>
<protein>
    <submittedName>
        <fullName evidence="1">Uncharacterized protein</fullName>
    </submittedName>
</protein>
<dbReference type="Proteomes" id="UP001303046">
    <property type="component" value="Unassembled WGS sequence"/>
</dbReference>
<evidence type="ECO:0000313" key="2">
    <source>
        <dbReference type="Proteomes" id="UP001303046"/>
    </source>
</evidence>
<comment type="caution">
    <text evidence="1">The sequence shown here is derived from an EMBL/GenBank/DDBJ whole genome shotgun (WGS) entry which is preliminary data.</text>
</comment>
<sequence length="407" mass="46406">MLADLDETWMHRSLADSAKDNVHAERMGLRCSIYAHGNKHVRMYQLRSFGSGIEHDERPDPRAKQEETWEHLLLLCSGTSALAALTYASETWAFCKQEENAVSVIERAVERVMLGVSRFIQVRDGTRFSVLRQRLKIRDVAAFAKESEISALQEDRRLGRPISSRSSSKKIVMPFMSHTKGGTAGRFWHAIGTNGRNTGARSTSSKINGSQGNEADQELTAVLTQTTSLSSSQCTVYNGTMNRDEFNGAESRRVFAETQELEFSIAWRYSRERRRNFYVSSELLKKLLKALSLYDETLAVAFTTAALHLSAKYGGLITKAERNSTNGSMRVTECLVLMLQKNFAFAFAETRSTYNSVWVARSTGDFNNEKRLRRKFSRHLQQDRDNEWTLRGEEFEKAWEDKKPMLY</sequence>
<keyword evidence="2" id="KW-1185">Reference proteome</keyword>
<proteinExistence type="predicted"/>
<gene>
    <name evidence="1" type="primary">Necator_chrX.g24503</name>
    <name evidence="1" type="ORF">RB195_024338</name>
</gene>
<accession>A0ABR1EMR5</accession>
<organism evidence="1 2">
    <name type="scientific">Necator americanus</name>
    <name type="common">Human hookworm</name>
    <dbReference type="NCBI Taxonomy" id="51031"/>
    <lineage>
        <taxon>Eukaryota</taxon>
        <taxon>Metazoa</taxon>
        <taxon>Ecdysozoa</taxon>
        <taxon>Nematoda</taxon>
        <taxon>Chromadorea</taxon>
        <taxon>Rhabditida</taxon>
        <taxon>Rhabditina</taxon>
        <taxon>Rhabditomorpha</taxon>
        <taxon>Strongyloidea</taxon>
        <taxon>Ancylostomatidae</taxon>
        <taxon>Bunostominae</taxon>
        <taxon>Necator</taxon>
    </lineage>
</organism>
<dbReference type="EMBL" id="JAVFWL010000006">
    <property type="protein sequence ID" value="KAK6763964.1"/>
    <property type="molecule type" value="Genomic_DNA"/>
</dbReference>
<name>A0ABR1EMR5_NECAM</name>
<evidence type="ECO:0000313" key="1">
    <source>
        <dbReference type="EMBL" id="KAK6763964.1"/>
    </source>
</evidence>